<evidence type="ECO:0000256" key="6">
    <source>
        <dbReference type="ARBA" id="ARBA00022490"/>
    </source>
</evidence>
<evidence type="ECO:0000256" key="4">
    <source>
        <dbReference type="ARBA" id="ARBA00012568"/>
    </source>
</evidence>
<evidence type="ECO:0000256" key="1">
    <source>
        <dbReference type="ARBA" id="ARBA00001585"/>
    </source>
</evidence>
<feature type="transmembrane region" description="Helical" evidence="10">
    <location>
        <begin position="33"/>
        <end position="51"/>
    </location>
</feature>
<evidence type="ECO:0000313" key="13">
    <source>
        <dbReference type="Proteomes" id="UP001295423"/>
    </source>
</evidence>
<dbReference type="PANTHER" id="PTHR43722:SF1">
    <property type="entry name" value="PROLINE IMINOPEPTIDASE"/>
    <property type="match status" value="1"/>
</dbReference>
<dbReference type="InterPro" id="IPR029058">
    <property type="entry name" value="AB_hydrolase_fold"/>
</dbReference>
<dbReference type="InterPro" id="IPR002410">
    <property type="entry name" value="Peptidase_S33"/>
</dbReference>
<keyword evidence="8" id="KW-0378">Hydrolase</keyword>
<comment type="similarity">
    <text evidence="3">Belongs to the peptidase S33 family.</text>
</comment>
<organism evidence="12 13">
    <name type="scientific">Cylindrotheca closterium</name>
    <dbReference type="NCBI Taxonomy" id="2856"/>
    <lineage>
        <taxon>Eukaryota</taxon>
        <taxon>Sar</taxon>
        <taxon>Stramenopiles</taxon>
        <taxon>Ochrophyta</taxon>
        <taxon>Bacillariophyta</taxon>
        <taxon>Bacillariophyceae</taxon>
        <taxon>Bacillariophycidae</taxon>
        <taxon>Bacillariales</taxon>
        <taxon>Bacillariaceae</taxon>
        <taxon>Cylindrotheca</taxon>
    </lineage>
</organism>
<dbReference type="InterPro" id="IPR005944">
    <property type="entry name" value="Pro_iminopeptidase"/>
</dbReference>
<evidence type="ECO:0000256" key="8">
    <source>
        <dbReference type="ARBA" id="ARBA00022801"/>
    </source>
</evidence>
<evidence type="ECO:0000256" key="3">
    <source>
        <dbReference type="ARBA" id="ARBA00010088"/>
    </source>
</evidence>
<keyword evidence="13" id="KW-1185">Reference proteome</keyword>
<comment type="subcellular location">
    <subcellularLocation>
        <location evidence="2">Cytoplasm</location>
    </subcellularLocation>
</comment>
<evidence type="ECO:0000256" key="5">
    <source>
        <dbReference type="ARBA" id="ARBA00022438"/>
    </source>
</evidence>
<evidence type="ECO:0000259" key="11">
    <source>
        <dbReference type="Pfam" id="PF00561"/>
    </source>
</evidence>
<protein>
    <recommendedName>
        <fullName evidence="4">prolyl aminopeptidase</fullName>
        <ecNumber evidence="4">3.4.11.5</ecNumber>
    </recommendedName>
    <alternativeName>
        <fullName evidence="9">Prolyl aminopeptidase</fullName>
    </alternativeName>
</protein>
<keyword evidence="10" id="KW-0812">Transmembrane</keyword>
<dbReference type="AlphaFoldDB" id="A0AAD2G8Z7"/>
<dbReference type="EMBL" id="CAKOGP040002236">
    <property type="protein sequence ID" value="CAJ1965886.1"/>
    <property type="molecule type" value="Genomic_DNA"/>
</dbReference>
<dbReference type="EC" id="3.4.11.5" evidence="4"/>
<evidence type="ECO:0000256" key="10">
    <source>
        <dbReference type="SAM" id="Phobius"/>
    </source>
</evidence>
<evidence type="ECO:0000256" key="7">
    <source>
        <dbReference type="ARBA" id="ARBA00022670"/>
    </source>
</evidence>
<name>A0AAD2G8Z7_9STRA</name>
<keyword evidence="5" id="KW-0031">Aminopeptidase</keyword>
<dbReference type="PANTHER" id="PTHR43722">
    <property type="entry name" value="PROLINE IMINOPEPTIDASE"/>
    <property type="match status" value="1"/>
</dbReference>
<comment type="catalytic activity">
    <reaction evidence="1">
        <text>Release of N-terminal proline from a peptide.</text>
        <dbReference type="EC" id="3.4.11.5"/>
    </reaction>
</comment>
<evidence type="ECO:0000256" key="2">
    <source>
        <dbReference type="ARBA" id="ARBA00004496"/>
    </source>
</evidence>
<comment type="caution">
    <text evidence="12">The sequence shown here is derived from an EMBL/GenBank/DDBJ whole genome shotgun (WGS) entry which is preliminary data.</text>
</comment>
<dbReference type="Pfam" id="PF00561">
    <property type="entry name" value="Abhydrolase_1"/>
    <property type="match status" value="1"/>
</dbReference>
<sequence>MSEIRNGEHSPLLRHMSIDVKNARSFKLSCRHVPARLGAIFLILGCLVLILSRQADQDGCIIPIERASEHYIEVDEEIFLWYRIWGNRKSGVPVLFVHGGPGQAVVDYKNGNKRFFDASELFVVEIDQRGTGRSKPSVRDDLHNMELYDDISVDLISKDFEVVRKQLGIEQWVVWGGSFGSTIALDYGMQFPERCLGLILRGIYLDTVPEVSSVYSRQAFIHNKKRLQEFQVLFQLANDYNRKIDGLNLNPDDALALMQVYEAMIRSGRKDAIWNWFAFENNLMEERPEMLLDPSEIVESKMPEAQSVAYFELRLWLHASLEQPTNIIQRVNRLSDTPVFICQGLRDEVCPSENARLLAKKLKDVGAPLTAHFLNAGHEDTDPVMEKCLQRSIQEFREQLK</sequence>
<keyword evidence="7" id="KW-0645">Protease</keyword>
<dbReference type="Gene3D" id="3.40.50.1820">
    <property type="entry name" value="alpha/beta hydrolase"/>
    <property type="match status" value="1"/>
</dbReference>
<feature type="domain" description="AB hydrolase-1" evidence="11">
    <location>
        <begin position="93"/>
        <end position="378"/>
    </location>
</feature>
<dbReference type="SUPFAM" id="SSF53474">
    <property type="entry name" value="alpha/beta-Hydrolases"/>
    <property type="match status" value="1"/>
</dbReference>
<dbReference type="GO" id="GO:0006508">
    <property type="term" value="P:proteolysis"/>
    <property type="evidence" value="ECO:0007669"/>
    <property type="project" value="UniProtKB-KW"/>
</dbReference>
<keyword evidence="6" id="KW-0963">Cytoplasm</keyword>
<keyword evidence="10" id="KW-1133">Transmembrane helix</keyword>
<dbReference type="PRINTS" id="PR00793">
    <property type="entry name" value="PROAMNOPTASE"/>
</dbReference>
<gene>
    <name evidence="12" type="ORF">CYCCA115_LOCUS21475</name>
</gene>
<proteinExistence type="inferred from homology"/>
<reference evidence="12" key="1">
    <citation type="submission" date="2023-08" db="EMBL/GenBank/DDBJ databases">
        <authorList>
            <person name="Audoor S."/>
            <person name="Bilcke G."/>
        </authorList>
    </citation>
    <scope>NUCLEOTIDE SEQUENCE</scope>
</reference>
<dbReference type="GO" id="GO:0005737">
    <property type="term" value="C:cytoplasm"/>
    <property type="evidence" value="ECO:0007669"/>
    <property type="project" value="UniProtKB-SubCell"/>
</dbReference>
<evidence type="ECO:0000256" key="9">
    <source>
        <dbReference type="ARBA" id="ARBA00029605"/>
    </source>
</evidence>
<keyword evidence="10" id="KW-0472">Membrane</keyword>
<accession>A0AAD2G8Z7</accession>
<dbReference type="Proteomes" id="UP001295423">
    <property type="component" value="Unassembled WGS sequence"/>
</dbReference>
<dbReference type="GO" id="GO:0004177">
    <property type="term" value="F:aminopeptidase activity"/>
    <property type="evidence" value="ECO:0007669"/>
    <property type="project" value="UniProtKB-KW"/>
</dbReference>
<dbReference type="InterPro" id="IPR000073">
    <property type="entry name" value="AB_hydrolase_1"/>
</dbReference>
<evidence type="ECO:0000313" key="12">
    <source>
        <dbReference type="EMBL" id="CAJ1965886.1"/>
    </source>
</evidence>